<dbReference type="PATRIC" id="fig|571913.6.peg.2481"/>
<evidence type="ECO:0000259" key="1">
    <source>
        <dbReference type="Pfam" id="PF04167"/>
    </source>
</evidence>
<dbReference type="Proteomes" id="UP000066480">
    <property type="component" value="Chromosome"/>
</dbReference>
<protein>
    <recommendedName>
        <fullName evidence="1">DUF402 domain-containing protein</fullName>
    </recommendedName>
</protein>
<dbReference type="Gene3D" id="2.40.380.10">
    <property type="entry name" value="FomD-like"/>
    <property type="match status" value="1"/>
</dbReference>
<sequence length="178" mass="20227">MGTSVHVDTRKWDGGEHWQFDASYVGTDEYGVWLGIPVGCHFERPGAQFDADVLQVLLMPDDGYTPTFHARVEDPDARPQVLVYVDICTRPEWRRTPDGVEVTLVDMDLDVIRRTNGEVFVDDEDEFAEHQVRYGYPADVIAQSEADCARVLKMVQTRAEPFGEVCGRWLETYGSRTP</sequence>
<dbReference type="InterPro" id="IPR007295">
    <property type="entry name" value="DUF402"/>
</dbReference>
<dbReference type="EMBL" id="CP011112">
    <property type="protein sequence ID" value="AKU18863.1"/>
    <property type="molecule type" value="Genomic_DNA"/>
</dbReference>
<dbReference type="STRING" id="571913.VV02_12175"/>
<evidence type="ECO:0000313" key="2">
    <source>
        <dbReference type="EMBL" id="AKU18863.1"/>
    </source>
</evidence>
<name>A0A0K1JQJ8_9MICO</name>
<reference evidence="2 3" key="1">
    <citation type="submission" date="2015-03" db="EMBL/GenBank/DDBJ databases">
        <title>Luteipulveratus halotolerans sp. nov., a novel actinobacterium (Dermacoccaceae) from Sarawak, Malaysia.</title>
        <authorList>
            <person name="Juboi H."/>
            <person name="Basik A."/>
            <person name="Shamsul S.S."/>
            <person name="Arnold P."/>
            <person name="Schmitt E.K."/>
            <person name="Sanglier J.-J."/>
            <person name="Yeo T."/>
        </authorList>
    </citation>
    <scope>NUCLEOTIDE SEQUENCE [LARGE SCALE GENOMIC DNA]</scope>
    <source>
        <strain evidence="2 3">MN07-A0370</strain>
    </source>
</reference>
<feature type="domain" description="DUF402" evidence="1">
    <location>
        <begin position="16"/>
        <end position="158"/>
    </location>
</feature>
<keyword evidence="3" id="KW-1185">Reference proteome</keyword>
<accession>A0A0K1JQJ8</accession>
<evidence type="ECO:0000313" key="3">
    <source>
        <dbReference type="Proteomes" id="UP000066480"/>
    </source>
</evidence>
<proteinExistence type="predicted"/>
<dbReference type="SUPFAM" id="SSF159234">
    <property type="entry name" value="FomD-like"/>
    <property type="match status" value="1"/>
</dbReference>
<gene>
    <name evidence="2" type="ORF">VV02_12175</name>
</gene>
<dbReference type="KEGG" id="lmoi:VV02_12175"/>
<organism evidence="2 3">
    <name type="scientific">Luteipulveratus mongoliensis</name>
    <dbReference type="NCBI Taxonomy" id="571913"/>
    <lineage>
        <taxon>Bacteria</taxon>
        <taxon>Bacillati</taxon>
        <taxon>Actinomycetota</taxon>
        <taxon>Actinomycetes</taxon>
        <taxon>Micrococcales</taxon>
        <taxon>Dermacoccaceae</taxon>
        <taxon>Luteipulveratus</taxon>
    </lineage>
</organism>
<dbReference type="InterPro" id="IPR035930">
    <property type="entry name" value="FomD-like_sf"/>
</dbReference>
<dbReference type="Pfam" id="PF04167">
    <property type="entry name" value="DUF402"/>
    <property type="match status" value="1"/>
</dbReference>
<dbReference type="AlphaFoldDB" id="A0A0K1JQJ8"/>